<evidence type="ECO:0000256" key="9">
    <source>
        <dbReference type="ARBA" id="ARBA00023136"/>
    </source>
</evidence>
<evidence type="ECO:0000256" key="1">
    <source>
        <dbReference type="ARBA" id="ARBA00004429"/>
    </source>
</evidence>
<dbReference type="GO" id="GO:0015833">
    <property type="term" value="P:peptide transport"/>
    <property type="evidence" value="ECO:0007669"/>
    <property type="project" value="UniProtKB-KW"/>
</dbReference>
<dbReference type="InterPro" id="IPR025966">
    <property type="entry name" value="OppC_N"/>
</dbReference>
<evidence type="ECO:0000256" key="6">
    <source>
        <dbReference type="ARBA" id="ARBA00022856"/>
    </source>
</evidence>
<dbReference type="GO" id="GO:0055085">
    <property type="term" value="P:transmembrane transport"/>
    <property type="evidence" value="ECO:0007669"/>
    <property type="project" value="InterPro"/>
</dbReference>
<dbReference type="SUPFAM" id="SSF161098">
    <property type="entry name" value="MetI-like"/>
    <property type="match status" value="1"/>
</dbReference>
<evidence type="ECO:0000256" key="11">
    <source>
        <dbReference type="SAM" id="Phobius"/>
    </source>
</evidence>
<dbReference type="CDD" id="cd06261">
    <property type="entry name" value="TM_PBP2"/>
    <property type="match status" value="1"/>
</dbReference>
<evidence type="ECO:0000313" key="13">
    <source>
        <dbReference type="EMBL" id="SVA86733.1"/>
    </source>
</evidence>
<feature type="transmembrane region" description="Helical" evidence="11">
    <location>
        <begin position="142"/>
        <end position="160"/>
    </location>
</feature>
<organism evidence="13">
    <name type="scientific">marine metagenome</name>
    <dbReference type="NCBI Taxonomy" id="408172"/>
    <lineage>
        <taxon>unclassified sequences</taxon>
        <taxon>metagenomes</taxon>
        <taxon>ecological metagenomes</taxon>
    </lineage>
</organism>
<evidence type="ECO:0000256" key="4">
    <source>
        <dbReference type="ARBA" id="ARBA00022519"/>
    </source>
</evidence>
<sequence length="304" mass="33491">MSSVDLNHPDTATRSDSVSADNRERSLWRDAAYRFARSRAAMVSTGIILLIAFLAIVVPIWGPHPIDVVYWDRLLSSPTLVDSHWFGTDVNGRDMFARIFYGARISLTIGVLTTLIALIIGVVYGAVAGYFGGRLGAVMMRFVDILYAVPALFLIIILVSTFGNNFVLVFVSIGAVEWLTLARIVRAQTLSVREKDYLESARALGLPSSTILFRYIIPNVIGPVIVYVTLLIPINILVESYLSFLGLGVQEPFTSLGRLVSQGAKEIETGPWLLLVPAAFLVIIMFCFNFIGDGLRDSLDPKYP</sequence>
<dbReference type="Pfam" id="PF00528">
    <property type="entry name" value="BPD_transp_1"/>
    <property type="match status" value="1"/>
</dbReference>
<dbReference type="Gene3D" id="1.10.3720.10">
    <property type="entry name" value="MetI-like"/>
    <property type="match status" value="1"/>
</dbReference>
<comment type="subcellular location">
    <subcellularLocation>
        <location evidence="1">Cell inner membrane</location>
        <topology evidence="1">Multi-pass membrane protein</topology>
    </subcellularLocation>
</comment>
<keyword evidence="7" id="KW-0653">Protein transport</keyword>
<keyword evidence="6" id="KW-0571">Peptide transport</keyword>
<evidence type="ECO:0000256" key="2">
    <source>
        <dbReference type="ARBA" id="ARBA00022448"/>
    </source>
</evidence>
<proteinExistence type="predicted"/>
<evidence type="ECO:0000256" key="8">
    <source>
        <dbReference type="ARBA" id="ARBA00022989"/>
    </source>
</evidence>
<dbReference type="PANTHER" id="PTHR43386">
    <property type="entry name" value="OLIGOPEPTIDE TRANSPORT SYSTEM PERMEASE PROTEIN APPC"/>
    <property type="match status" value="1"/>
</dbReference>
<dbReference type="GO" id="GO:0015031">
    <property type="term" value="P:protein transport"/>
    <property type="evidence" value="ECO:0007669"/>
    <property type="project" value="UniProtKB-KW"/>
</dbReference>
<protein>
    <recommendedName>
        <fullName evidence="10">Oligopeptide transport system permease protein OppC</fullName>
    </recommendedName>
</protein>
<dbReference type="InterPro" id="IPR035906">
    <property type="entry name" value="MetI-like_sf"/>
</dbReference>
<dbReference type="EMBL" id="UINC01020715">
    <property type="protein sequence ID" value="SVA86733.1"/>
    <property type="molecule type" value="Genomic_DNA"/>
</dbReference>
<name>A0A381ZDA6_9ZZZZ</name>
<feature type="transmembrane region" description="Helical" evidence="11">
    <location>
        <begin position="212"/>
        <end position="234"/>
    </location>
</feature>
<dbReference type="AlphaFoldDB" id="A0A381ZDA6"/>
<gene>
    <name evidence="13" type="ORF">METZ01_LOCUS139587</name>
</gene>
<feature type="domain" description="ABC transmembrane type-1" evidence="12">
    <location>
        <begin position="103"/>
        <end position="292"/>
    </location>
</feature>
<feature type="transmembrane region" description="Helical" evidence="11">
    <location>
        <begin position="166"/>
        <end position="185"/>
    </location>
</feature>
<dbReference type="PROSITE" id="PS50928">
    <property type="entry name" value="ABC_TM1"/>
    <property type="match status" value="1"/>
</dbReference>
<evidence type="ECO:0000256" key="10">
    <source>
        <dbReference type="ARBA" id="ARBA00072251"/>
    </source>
</evidence>
<evidence type="ECO:0000259" key="12">
    <source>
        <dbReference type="PROSITE" id="PS50928"/>
    </source>
</evidence>
<keyword evidence="2" id="KW-0813">Transport</keyword>
<dbReference type="InterPro" id="IPR050366">
    <property type="entry name" value="BP-dependent_transpt_permease"/>
</dbReference>
<evidence type="ECO:0000256" key="3">
    <source>
        <dbReference type="ARBA" id="ARBA00022475"/>
    </source>
</evidence>
<feature type="transmembrane region" description="Helical" evidence="11">
    <location>
        <begin position="105"/>
        <end position="130"/>
    </location>
</feature>
<feature type="transmembrane region" description="Helical" evidence="11">
    <location>
        <begin position="272"/>
        <end position="291"/>
    </location>
</feature>
<evidence type="ECO:0000256" key="5">
    <source>
        <dbReference type="ARBA" id="ARBA00022692"/>
    </source>
</evidence>
<evidence type="ECO:0000256" key="7">
    <source>
        <dbReference type="ARBA" id="ARBA00022927"/>
    </source>
</evidence>
<keyword evidence="5 11" id="KW-0812">Transmembrane</keyword>
<reference evidence="13" key="1">
    <citation type="submission" date="2018-05" db="EMBL/GenBank/DDBJ databases">
        <authorList>
            <person name="Lanie J.A."/>
            <person name="Ng W.-L."/>
            <person name="Kazmierczak K.M."/>
            <person name="Andrzejewski T.M."/>
            <person name="Davidsen T.M."/>
            <person name="Wayne K.J."/>
            <person name="Tettelin H."/>
            <person name="Glass J.I."/>
            <person name="Rusch D."/>
            <person name="Podicherti R."/>
            <person name="Tsui H.-C.T."/>
            <person name="Winkler M.E."/>
        </authorList>
    </citation>
    <scope>NUCLEOTIDE SEQUENCE</scope>
</reference>
<accession>A0A381ZDA6</accession>
<keyword evidence="9 11" id="KW-0472">Membrane</keyword>
<dbReference type="Pfam" id="PF12911">
    <property type="entry name" value="OppC_N"/>
    <property type="match status" value="1"/>
</dbReference>
<keyword evidence="8 11" id="KW-1133">Transmembrane helix</keyword>
<dbReference type="PANTHER" id="PTHR43386:SF2">
    <property type="entry name" value="OLIGOPEPTIDE TRANSPORT SYSTEM PERMEASE PROTEIN OPPC"/>
    <property type="match status" value="1"/>
</dbReference>
<feature type="transmembrane region" description="Helical" evidence="11">
    <location>
        <begin position="40"/>
        <end position="61"/>
    </location>
</feature>
<dbReference type="GO" id="GO:0005886">
    <property type="term" value="C:plasma membrane"/>
    <property type="evidence" value="ECO:0007669"/>
    <property type="project" value="UniProtKB-SubCell"/>
</dbReference>
<dbReference type="InterPro" id="IPR000515">
    <property type="entry name" value="MetI-like"/>
</dbReference>
<keyword evidence="3" id="KW-1003">Cell membrane</keyword>
<keyword evidence="4" id="KW-0997">Cell inner membrane</keyword>